<evidence type="ECO:0000256" key="1">
    <source>
        <dbReference type="SAM" id="MobiDB-lite"/>
    </source>
</evidence>
<dbReference type="Proteomes" id="UP000179920">
    <property type="component" value="Chromosome IV"/>
</dbReference>
<feature type="region of interest" description="Disordered" evidence="1">
    <location>
        <begin position="377"/>
        <end position="409"/>
    </location>
</feature>
<keyword evidence="2" id="KW-1133">Transmembrane helix</keyword>
<feature type="transmembrane region" description="Helical" evidence="2">
    <location>
        <begin position="282"/>
        <end position="302"/>
    </location>
</feature>
<evidence type="ECO:0000256" key="2">
    <source>
        <dbReference type="SAM" id="Phobius"/>
    </source>
</evidence>
<evidence type="ECO:0000313" key="6">
    <source>
        <dbReference type="Proteomes" id="UP000658997"/>
    </source>
</evidence>
<feature type="transmembrane region" description="Helical" evidence="2">
    <location>
        <begin position="85"/>
        <end position="110"/>
    </location>
</feature>
<feature type="transmembrane region" description="Helical" evidence="2">
    <location>
        <begin position="202"/>
        <end position="224"/>
    </location>
</feature>
<dbReference type="EMBL" id="LT558120">
    <property type="protein sequence ID" value="SAM81284.1"/>
    <property type="molecule type" value="Genomic_DNA"/>
</dbReference>
<reference evidence="5" key="2">
    <citation type="submission" date="2016-04" db="EMBL/GenBank/DDBJ databases">
        <authorList>
            <person name="Guldener U."/>
            <person name="Guldener U."/>
        </authorList>
    </citation>
    <scope>NUCLEOTIDE SEQUENCE [LARGE SCALE GENOMIC DNA]</scope>
    <source>
        <strain evidence="5">UB2112</strain>
    </source>
</reference>
<reference evidence="3" key="1">
    <citation type="submission" date="2016-04" db="EMBL/GenBank/DDBJ databases">
        <authorList>
            <person name="Evans L.H."/>
            <person name="Alamgir A."/>
            <person name="Owens N."/>
            <person name="Weber N.D."/>
            <person name="Virtaneva K."/>
            <person name="Barbian K."/>
            <person name="Babar A."/>
            <person name="Rosenke K."/>
        </authorList>
    </citation>
    <scope>NUCLEOTIDE SEQUENCE</scope>
    <source>
        <strain evidence="3">UB2112</strain>
    </source>
</reference>
<feature type="region of interest" description="Disordered" evidence="1">
    <location>
        <begin position="322"/>
        <end position="358"/>
    </location>
</feature>
<dbReference type="AlphaFoldDB" id="A0A1K0G221"/>
<feature type="compositionally biased region" description="Polar residues" evidence="1">
    <location>
        <begin position="519"/>
        <end position="530"/>
    </location>
</feature>
<organism evidence="3 5">
    <name type="scientific">Ustilago bromivora</name>
    <dbReference type="NCBI Taxonomy" id="307758"/>
    <lineage>
        <taxon>Eukaryota</taxon>
        <taxon>Fungi</taxon>
        <taxon>Dikarya</taxon>
        <taxon>Basidiomycota</taxon>
        <taxon>Ustilaginomycotina</taxon>
        <taxon>Ustilaginomycetes</taxon>
        <taxon>Ustilaginales</taxon>
        <taxon>Ustilaginaceae</taxon>
        <taxon>Ustilago</taxon>
    </lineage>
</organism>
<accession>A0A1K0G221</accession>
<keyword evidence="2" id="KW-0812">Transmembrane</keyword>
<dbReference type="EMBL" id="ULHB01000079">
    <property type="protein sequence ID" value="SYW80589.1"/>
    <property type="molecule type" value="Genomic_DNA"/>
</dbReference>
<evidence type="ECO:0000313" key="4">
    <source>
        <dbReference type="EMBL" id="SYW80589.1"/>
    </source>
</evidence>
<feature type="transmembrane region" description="Helical" evidence="2">
    <location>
        <begin position="122"/>
        <end position="140"/>
    </location>
</feature>
<dbReference type="OrthoDB" id="2549796at2759"/>
<evidence type="ECO:0000313" key="5">
    <source>
        <dbReference type="Proteomes" id="UP000179920"/>
    </source>
</evidence>
<feature type="region of interest" description="Disordered" evidence="1">
    <location>
        <begin position="427"/>
        <end position="449"/>
    </location>
</feature>
<feature type="transmembrane region" description="Helical" evidence="2">
    <location>
        <begin position="45"/>
        <end position="64"/>
    </location>
</feature>
<feature type="transmembrane region" description="Helical" evidence="2">
    <location>
        <begin position="152"/>
        <end position="174"/>
    </location>
</feature>
<proteinExistence type="predicted"/>
<keyword evidence="2" id="KW-0472">Membrane</keyword>
<dbReference type="Proteomes" id="UP000658997">
    <property type="component" value="Unassembled WGS sequence"/>
</dbReference>
<sequence length="582" mass="63326">MAAVAPGLAMPSSDTLHATYPGSAAFSTDPQVIFNVIPPSTGKSFLVLLIVMCLCLGAVTMELFNHIRFDINLIRKPGWTQPAKFVSRIAYLSCRYLSVVCLLLVVLFLCLKFDDCKAVPEAFNILGMVLLDSVSLVFVQRTMALYGWKPKLVAPLTMFYCVVLAAAAVCIPFYGVGYRIPGTEFCAYDTHRHLTRTLAANIVYKSFSMSFDVILLLLTLHRLVDGGLKAVFSKKPQQLYSGITDRSLSSFLIRQGFHFYVLQLGTDIFFVSTYFSLTEPSYQVLGTALIFCIPPIAAAAAFREMGKKASLVTAKNADVNEIMNSTNSPSGDNSGARGTRNRQGSAAPLSGIPAESNGVTSVTGGVGVNSYVLQARSNPGTISTQPEKTTRISWGGRRNPLTRSRNDPTDLEHNSILITIGTVSRSEDVDQEWDGGSPRYSSDNPDPETLEMQRQWPRLAIQGTDEAAHRSSEGHSSTQKVDPERAAFDPVTVPTLARRPTGHSHNPYLGHLNGGGTGESANSSPWIPQTPESPYPPTLLSPRSFSRHAATCDADRSNSITRTPLSAHPPVEEEDDSSWRAL</sequence>
<name>A0A1K0G221_9BASI</name>
<keyword evidence="6" id="KW-1185">Reference proteome</keyword>
<gene>
    <name evidence="4" type="ORF">UBRO2_03857</name>
    <name evidence="3" type="ORF">UBRO_02861</name>
</gene>
<evidence type="ECO:0000313" key="3">
    <source>
        <dbReference type="EMBL" id="SAM81284.1"/>
    </source>
</evidence>
<reference evidence="4" key="3">
    <citation type="submission" date="2018-08" db="EMBL/GenBank/DDBJ databases">
        <authorList>
            <person name="Guldener U."/>
        </authorList>
    </citation>
    <scope>NUCLEOTIDE SEQUENCE</scope>
    <source>
        <strain evidence="4">UB2</strain>
    </source>
</reference>
<feature type="compositionally biased region" description="Polar residues" evidence="1">
    <location>
        <begin position="322"/>
        <end position="333"/>
    </location>
</feature>
<feature type="transmembrane region" description="Helical" evidence="2">
    <location>
        <begin position="257"/>
        <end position="276"/>
    </location>
</feature>
<feature type="region of interest" description="Disordered" evidence="1">
    <location>
        <begin position="463"/>
        <end position="582"/>
    </location>
</feature>
<protein>
    <submittedName>
        <fullName evidence="3">Uncharacterized protein</fullName>
    </submittedName>
</protein>
<feature type="compositionally biased region" description="Polar residues" evidence="1">
    <location>
        <begin position="377"/>
        <end position="387"/>
    </location>
</feature>